<evidence type="ECO:0000256" key="2">
    <source>
        <dbReference type="ARBA" id="ARBA00011068"/>
    </source>
</evidence>
<organism evidence="9 10">
    <name type="scientific">Pinctada imbricata</name>
    <name type="common">Atlantic pearl-oyster</name>
    <name type="synonym">Pinctada martensii</name>
    <dbReference type="NCBI Taxonomy" id="66713"/>
    <lineage>
        <taxon>Eukaryota</taxon>
        <taxon>Metazoa</taxon>
        <taxon>Spiralia</taxon>
        <taxon>Lophotrochozoa</taxon>
        <taxon>Mollusca</taxon>
        <taxon>Bivalvia</taxon>
        <taxon>Autobranchia</taxon>
        <taxon>Pteriomorphia</taxon>
        <taxon>Pterioida</taxon>
        <taxon>Pterioidea</taxon>
        <taxon>Pteriidae</taxon>
        <taxon>Pinctada</taxon>
    </lineage>
</organism>
<comment type="similarity">
    <text evidence="2">Belongs to the MESD family.</text>
</comment>
<keyword evidence="3" id="KW-0879">Wnt signaling pathway</keyword>
<dbReference type="InterPro" id="IPR019330">
    <property type="entry name" value="MESD"/>
</dbReference>
<protein>
    <recommendedName>
        <fullName evidence="11">LDLR chaperone MESD</fullName>
    </recommendedName>
</protein>
<dbReference type="Gene3D" id="6.10.250.640">
    <property type="match status" value="1"/>
</dbReference>
<comment type="caution">
    <text evidence="9">The sequence shown here is derived from an EMBL/GenBank/DDBJ whole genome shotgun (WGS) entry which is preliminary data.</text>
</comment>
<evidence type="ECO:0000256" key="4">
    <source>
        <dbReference type="ARBA" id="ARBA00022729"/>
    </source>
</evidence>
<feature type="compositionally biased region" description="Basic and acidic residues" evidence="7">
    <location>
        <begin position="183"/>
        <end position="216"/>
    </location>
</feature>
<dbReference type="GO" id="GO:0016055">
    <property type="term" value="P:Wnt signaling pathway"/>
    <property type="evidence" value="ECO:0007669"/>
    <property type="project" value="UniProtKB-KW"/>
</dbReference>
<accession>A0AA89C550</accession>
<dbReference type="Pfam" id="PF10185">
    <property type="entry name" value="Mesd"/>
    <property type="match status" value="1"/>
</dbReference>
<feature type="chain" id="PRO_5041711087" description="LDLR chaperone MESD" evidence="8">
    <location>
        <begin position="24"/>
        <end position="227"/>
    </location>
</feature>
<evidence type="ECO:0000256" key="8">
    <source>
        <dbReference type="SAM" id="SignalP"/>
    </source>
</evidence>
<dbReference type="PANTHER" id="PTHR17600">
    <property type="entry name" value="MESODERM DEVELOPMENT CANDIDATE 2"/>
    <property type="match status" value="1"/>
</dbReference>
<proteinExistence type="inferred from homology"/>
<evidence type="ECO:0000256" key="5">
    <source>
        <dbReference type="ARBA" id="ARBA00022824"/>
    </source>
</evidence>
<feature type="compositionally biased region" description="Basic residues" evidence="7">
    <location>
        <begin position="217"/>
        <end position="227"/>
    </location>
</feature>
<dbReference type="FunFam" id="3.30.70.260:FF:000031">
    <property type="entry name" value="LDLR chaperone MESD"/>
    <property type="match status" value="1"/>
</dbReference>
<dbReference type="EMBL" id="VSWD01000008">
    <property type="protein sequence ID" value="KAK3095072.1"/>
    <property type="molecule type" value="Genomic_DNA"/>
</dbReference>
<evidence type="ECO:0008006" key="11">
    <source>
        <dbReference type="Google" id="ProtNLM"/>
    </source>
</evidence>
<gene>
    <name evidence="9" type="ORF">FSP39_009919</name>
</gene>
<evidence type="ECO:0000256" key="1">
    <source>
        <dbReference type="ARBA" id="ARBA00004240"/>
    </source>
</evidence>
<evidence type="ECO:0000313" key="9">
    <source>
        <dbReference type="EMBL" id="KAK3095072.1"/>
    </source>
</evidence>
<feature type="region of interest" description="Disordered" evidence="7">
    <location>
        <begin position="173"/>
        <end position="227"/>
    </location>
</feature>
<dbReference type="Gene3D" id="3.30.70.260">
    <property type="match status" value="1"/>
</dbReference>
<dbReference type="AlphaFoldDB" id="A0AA89C550"/>
<dbReference type="PANTHER" id="PTHR17600:SF2">
    <property type="entry name" value="LRP CHAPERONE MESD"/>
    <property type="match status" value="1"/>
</dbReference>
<evidence type="ECO:0000256" key="3">
    <source>
        <dbReference type="ARBA" id="ARBA00022687"/>
    </source>
</evidence>
<keyword evidence="10" id="KW-1185">Reference proteome</keyword>
<evidence type="ECO:0000313" key="10">
    <source>
        <dbReference type="Proteomes" id="UP001186944"/>
    </source>
</evidence>
<evidence type="ECO:0000256" key="7">
    <source>
        <dbReference type="SAM" id="MobiDB-lite"/>
    </source>
</evidence>
<evidence type="ECO:0000256" key="6">
    <source>
        <dbReference type="ARBA" id="ARBA00023186"/>
    </source>
</evidence>
<keyword evidence="6" id="KW-0143">Chaperone</keyword>
<feature type="compositionally biased region" description="Acidic residues" evidence="7">
    <location>
        <begin position="55"/>
        <end position="69"/>
    </location>
</feature>
<reference evidence="9" key="1">
    <citation type="submission" date="2019-08" db="EMBL/GenBank/DDBJ databases">
        <title>The improved chromosome-level genome for the pearl oyster Pinctada fucata martensii using PacBio sequencing and Hi-C.</title>
        <authorList>
            <person name="Zheng Z."/>
        </authorList>
    </citation>
    <scope>NUCLEOTIDE SEQUENCE</scope>
    <source>
        <strain evidence="9">ZZ-2019</strain>
        <tissue evidence="9">Adductor muscle</tissue>
    </source>
</reference>
<sequence length="227" mass="26119">MSCLSAICIFLLTISIFSSVAFAKLKEKDSKAEEKWKKKDIRDYSEADLERLYDQWEDNDDEELPEDELPEWKKEPPKVDLSNLDPSNPEALLKASKKGRTLMMFATVSGDPTEKETEQITGMWHSSLFNANKETQRYVVGSNRVIFMLKDGAMAWEIKDFLIDQDRCEEVTIEGQSYPGKGAKKDSSSKTDSKEDNKTKKKDKTKDTDNKNDDKNRIKKDKKKTEL</sequence>
<dbReference type="Proteomes" id="UP001186944">
    <property type="component" value="Unassembled WGS sequence"/>
</dbReference>
<feature type="signal peptide" evidence="8">
    <location>
        <begin position="1"/>
        <end position="23"/>
    </location>
</feature>
<comment type="subcellular location">
    <subcellularLocation>
        <location evidence="1">Endoplasmic reticulum</location>
    </subcellularLocation>
</comment>
<feature type="region of interest" description="Disordered" evidence="7">
    <location>
        <begin position="55"/>
        <end position="86"/>
    </location>
</feature>
<keyword evidence="5" id="KW-0256">Endoplasmic reticulum</keyword>
<keyword evidence="4 8" id="KW-0732">Signal</keyword>
<name>A0AA89C550_PINIB</name>
<dbReference type="GO" id="GO:0005783">
    <property type="term" value="C:endoplasmic reticulum"/>
    <property type="evidence" value="ECO:0007669"/>
    <property type="project" value="UniProtKB-SubCell"/>
</dbReference>
<dbReference type="GO" id="GO:0006457">
    <property type="term" value="P:protein folding"/>
    <property type="evidence" value="ECO:0007669"/>
    <property type="project" value="InterPro"/>
</dbReference>